<reference evidence="2 3" key="1">
    <citation type="journal article" date="2012" name="PLoS Pathog.">
        <title>Diverse lifestyles and strategies of plant pathogenesis encoded in the genomes of eighteen Dothideomycetes fungi.</title>
        <authorList>
            <person name="Ohm R.A."/>
            <person name="Feau N."/>
            <person name="Henrissat B."/>
            <person name="Schoch C.L."/>
            <person name="Horwitz B.A."/>
            <person name="Barry K.W."/>
            <person name="Condon B.J."/>
            <person name="Copeland A.C."/>
            <person name="Dhillon B."/>
            <person name="Glaser F."/>
            <person name="Hesse C.N."/>
            <person name="Kosti I."/>
            <person name="LaButti K."/>
            <person name="Lindquist E.A."/>
            <person name="Lucas S."/>
            <person name="Salamov A.A."/>
            <person name="Bradshaw R.E."/>
            <person name="Ciuffetti L."/>
            <person name="Hamelin R.C."/>
            <person name="Kema G.H.J."/>
            <person name="Lawrence C."/>
            <person name="Scott J.A."/>
            <person name="Spatafora J.W."/>
            <person name="Turgeon B.G."/>
            <person name="de Wit P.J.G.M."/>
            <person name="Zhong S."/>
            <person name="Goodwin S.B."/>
            <person name="Grigoriev I.V."/>
        </authorList>
    </citation>
    <scope>NUCLEOTIDE SEQUENCE [LARGE SCALE GENOMIC DNA]</scope>
    <source>
        <strain evidence="2 3">UAMH 10762</strain>
    </source>
</reference>
<dbReference type="OrthoDB" id="3939417at2759"/>
<dbReference type="AlphaFoldDB" id="M2LHF7"/>
<organism evidence="2 3">
    <name type="scientific">Baudoinia panamericana (strain UAMH 10762)</name>
    <name type="common">Angels' share fungus</name>
    <name type="synonym">Baudoinia compniacensis (strain UAMH 10762)</name>
    <dbReference type="NCBI Taxonomy" id="717646"/>
    <lineage>
        <taxon>Eukaryota</taxon>
        <taxon>Fungi</taxon>
        <taxon>Dikarya</taxon>
        <taxon>Ascomycota</taxon>
        <taxon>Pezizomycotina</taxon>
        <taxon>Dothideomycetes</taxon>
        <taxon>Dothideomycetidae</taxon>
        <taxon>Mycosphaerellales</taxon>
        <taxon>Teratosphaeriaceae</taxon>
        <taxon>Baudoinia</taxon>
    </lineage>
</organism>
<dbReference type="KEGG" id="bcom:BAUCODRAFT_246259"/>
<accession>M2LHF7</accession>
<keyword evidence="3" id="KW-1185">Reference proteome</keyword>
<evidence type="ECO:0000313" key="2">
    <source>
        <dbReference type="EMBL" id="EMC93592.1"/>
    </source>
</evidence>
<gene>
    <name evidence="2" type="ORF">BAUCODRAFT_246259</name>
</gene>
<dbReference type="EMBL" id="KB445560">
    <property type="protein sequence ID" value="EMC93592.1"/>
    <property type="molecule type" value="Genomic_DNA"/>
</dbReference>
<proteinExistence type="predicted"/>
<feature type="chain" id="PRO_5004020919" evidence="1">
    <location>
        <begin position="18"/>
        <end position="192"/>
    </location>
</feature>
<name>M2LHF7_BAUPA</name>
<evidence type="ECO:0000313" key="3">
    <source>
        <dbReference type="Proteomes" id="UP000011761"/>
    </source>
</evidence>
<dbReference type="eggNOG" id="ENOG502RMDS">
    <property type="taxonomic scope" value="Eukaryota"/>
</dbReference>
<evidence type="ECO:0000256" key="1">
    <source>
        <dbReference type="SAM" id="SignalP"/>
    </source>
</evidence>
<feature type="signal peptide" evidence="1">
    <location>
        <begin position="1"/>
        <end position="17"/>
    </location>
</feature>
<dbReference type="Proteomes" id="UP000011761">
    <property type="component" value="Unassembled WGS sequence"/>
</dbReference>
<dbReference type="HOGENOM" id="CLU_1414923_0_0_1"/>
<keyword evidence="1" id="KW-0732">Signal</keyword>
<dbReference type="GeneID" id="19110218"/>
<dbReference type="RefSeq" id="XP_007679673.1">
    <property type="nucleotide sequence ID" value="XM_007681483.1"/>
</dbReference>
<protein>
    <submittedName>
        <fullName evidence="2">Uncharacterized protein</fullName>
    </submittedName>
</protein>
<sequence length="192" mass="19240">MNLIATALLTCVALSTASNIDVRAVSTTVVAVTATTTITQTATNSAGAQGACDNFYGACVVYIGYGNPSYSTTFYNYAPSTTLTTRTTTPSPTTIVTSYSTQVVVQTTTVSNSGECNNYNGACVVYQTAAGAATTVYPGSSGNHQGSSQGEIGLTSNNGGDGTIGAASGLDKYASMGFALVAAGFGALAFAF</sequence>